<sequence>MIRLFTLRPFRYFSHPLAPFIEFLVLYLKLNRHNFQGAQFFIFESAH</sequence>
<reference evidence="1 2" key="1">
    <citation type="journal article" date="2019" name="Front. Microbiol.">
        <title>Genomes of Neutrophilic Sulfur-Oxidizing Chemolithoautotrophs Representing 9 Proteobacterial Species From 8 Genera.</title>
        <authorList>
            <person name="Watanabe T."/>
            <person name="Kojima H."/>
            <person name="Umezawa K."/>
            <person name="Hori C."/>
            <person name="Takasuka T.E."/>
            <person name="Kato Y."/>
            <person name="Fukui M."/>
        </authorList>
    </citation>
    <scope>NUCLEOTIDE SEQUENCE [LARGE SCALE GENOMIC DNA]</scope>
    <source>
        <strain evidence="1 2">TTN</strain>
    </source>
</reference>
<dbReference type="Proteomes" id="UP000286806">
    <property type="component" value="Unassembled WGS sequence"/>
</dbReference>
<comment type="caution">
    <text evidence="1">The sequence shown here is derived from an EMBL/GenBank/DDBJ whole genome shotgun (WGS) entry which is preliminary data.</text>
</comment>
<evidence type="ECO:0000313" key="2">
    <source>
        <dbReference type="Proteomes" id="UP000286806"/>
    </source>
</evidence>
<evidence type="ECO:0000313" key="1">
    <source>
        <dbReference type="EMBL" id="GBL44390.1"/>
    </source>
</evidence>
<proteinExistence type="predicted"/>
<name>A0A401J9Z2_9PROT</name>
<dbReference type="EMBL" id="BGOW01000001">
    <property type="protein sequence ID" value="GBL44390.1"/>
    <property type="molecule type" value="Genomic_DNA"/>
</dbReference>
<organism evidence="1 2">
    <name type="scientific">Sulfuriferula multivorans</name>
    <dbReference type="NCBI Taxonomy" id="1559896"/>
    <lineage>
        <taxon>Bacteria</taxon>
        <taxon>Pseudomonadati</taxon>
        <taxon>Pseudomonadota</taxon>
        <taxon>Betaproteobacteria</taxon>
        <taxon>Nitrosomonadales</taxon>
        <taxon>Sulfuricellaceae</taxon>
        <taxon>Sulfuriferula</taxon>
    </lineage>
</organism>
<accession>A0A401J9Z2</accession>
<dbReference type="AlphaFoldDB" id="A0A401J9Z2"/>
<protein>
    <submittedName>
        <fullName evidence="1">Uncharacterized protein</fullName>
    </submittedName>
</protein>
<keyword evidence="2" id="KW-1185">Reference proteome</keyword>
<gene>
    <name evidence="1" type="ORF">SFMTTN_0185</name>
</gene>